<gene>
    <name evidence="2" type="ORF">PH7735_01722</name>
</gene>
<dbReference type="InterPro" id="IPR018688">
    <property type="entry name" value="PpoB2-like"/>
</dbReference>
<feature type="transmembrane region" description="Helical" evidence="1">
    <location>
        <begin position="237"/>
        <end position="255"/>
    </location>
</feature>
<dbReference type="EMBL" id="CYTW01000001">
    <property type="protein sequence ID" value="CUJ94229.1"/>
    <property type="molecule type" value="Genomic_DNA"/>
</dbReference>
<keyword evidence="1" id="KW-1133">Transmembrane helix</keyword>
<evidence type="ECO:0000256" key="1">
    <source>
        <dbReference type="SAM" id="Phobius"/>
    </source>
</evidence>
<evidence type="ECO:0000313" key="2">
    <source>
        <dbReference type="EMBL" id="CUJ94229.1"/>
    </source>
</evidence>
<feature type="transmembrane region" description="Helical" evidence="1">
    <location>
        <begin position="100"/>
        <end position="121"/>
    </location>
</feature>
<name>A0A0P1IQE7_9RHOB</name>
<accession>A0A0P1IQE7</accession>
<feature type="transmembrane region" description="Helical" evidence="1">
    <location>
        <begin position="66"/>
        <end position="88"/>
    </location>
</feature>
<keyword evidence="1" id="KW-0812">Transmembrane</keyword>
<protein>
    <submittedName>
        <fullName evidence="2">Putative metal-binding integral membrane protein</fullName>
    </submittedName>
</protein>
<keyword evidence="3" id="KW-1185">Reference proteome</keyword>
<keyword evidence="1" id="KW-0472">Membrane</keyword>
<dbReference type="AlphaFoldDB" id="A0A0P1IQE7"/>
<organism evidence="2 3">
    <name type="scientific">Shimia thalassica</name>
    <dbReference type="NCBI Taxonomy" id="1715693"/>
    <lineage>
        <taxon>Bacteria</taxon>
        <taxon>Pseudomonadati</taxon>
        <taxon>Pseudomonadota</taxon>
        <taxon>Alphaproteobacteria</taxon>
        <taxon>Rhodobacterales</taxon>
        <taxon>Roseobacteraceae</taxon>
    </lineage>
</organism>
<evidence type="ECO:0000313" key="3">
    <source>
        <dbReference type="Proteomes" id="UP000051870"/>
    </source>
</evidence>
<feature type="transmembrane region" description="Helical" evidence="1">
    <location>
        <begin position="12"/>
        <end position="32"/>
    </location>
</feature>
<dbReference type="Proteomes" id="UP000051870">
    <property type="component" value="Unassembled WGS sequence"/>
</dbReference>
<sequence>MVAARIRAMTGWHWIALFGSILCAWVVLYLMALPDDLRQAGLIYGADFWTTLCTVTPDAAGFFRVLLMWVLMSAAMMAPTALPAFATYEDLGQATEGTRFGVLVGGYLFVWLGFSVCAALVQMGLFQMELISAFGDSRSNALSAALLLLAGGYQFSPVKEACLSKCRMPLTFFMQHWDEGPLKNGIRLGLVCLGCCWALMLLAFVGGVMNIAFMGLATVIMVLEKLPQIGRFVTKPLGVVLIASGIWIGAGSLGII</sequence>
<dbReference type="STRING" id="1715693.PH7735_01722"/>
<reference evidence="3" key="1">
    <citation type="submission" date="2015-09" db="EMBL/GenBank/DDBJ databases">
        <authorList>
            <person name="Rodrigo-Torres Lidia"/>
            <person name="Arahal R.David."/>
        </authorList>
    </citation>
    <scope>NUCLEOTIDE SEQUENCE [LARGE SCALE GENOMIC DNA]</scope>
    <source>
        <strain evidence="3">CECT 7735</strain>
    </source>
</reference>
<feature type="transmembrane region" description="Helical" evidence="1">
    <location>
        <begin position="190"/>
        <end position="217"/>
    </location>
</feature>
<dbReference type="Pfam" id="PF09948">
    <property type="entry name" value="PpoB2"/>
    <property type="match status" value="1"/>
</dbReference>
<proteinExistence type="predicted"/>